<evidence type="ECO:0000313" key="9">
    <source>
        <dbReference type="EMBL" id="SEG24594.1"/>
    </source>
</evidence>
<feature type="transmembrane region" description="Helical" evidence="8">
    <location>
        <begin position="241"/>
        <end position="261"/>
    </location>
</feature>
<keyword evidence="7" id="KW-0460">Magnesium</keyword>
<keyword evidence="10" id="KW-1185">Reference proteome</keyword>
<keyword evidence="2" id="KW-1003">Cell membrane</keyword>
<dbReference type="GO" id="GO:0046872">
    <property type="term" value="F:metal ion binding"/>
    <property type="evidence" value="ECO:0007669"/>
    <property type="project" value="UniProtKB-KW"/>
</dbReference>
<dbReference type="EMBL" id="FNVD01000020">
    <property type="protein sequence ID" value="SEG24594.1"/>
    <property type="molecule type" value="Genomic_DNA"/>
</dbReference>
<dbReference type="GO" id="GO:0005886">
    <property type="term" value="C:plasma membrane"/>
    <property type="evidence" value="ECO:0007669"/>
    <property type="project" value="UniProtKB-SubCell"/>
</dbReference>
<feature type="transmembrane region" description="Helical" evidence="8">
    <location>
        <begin position="302"/>
        <end position="322"/>
    </location>
</feature>
<feature type="transmembrane region" description="Helical" evidence="8">
    <location>
        <begin position="128"/>
        <end position="149"/>
    </location>
</feature>
<evidence type="ECO:0000313" key="10">
    <source>
        <dbReference type="Proteomes" id="UP000236742"/>
    </source>
</evidence>
<feature type="transmembrane region" description="Helical" evidence="8">
    <location>
        <begin position="161"/>
        <end position="181"/>
    </location>
</feature>
<evidence type="ECO:0000256" key="3">
    <source>
        <dbReference type="ARBA" id="ARBA00022679"/>
    </source>
</evidence>
<evidence type="ECO:0000256" key="7">
    <source>
        <dbReference type="PIRSR" id="PIRSR600715-1"/>
    </source>
</evidence>
<organism evidence="9 10">
    <name type="scientific">Jhaorihella thermophila</name>
    <dbReference type="NCBI Taxonomy" id="488547"/>
    <lineage>
        <taxon>Bacteria</taxon>
        <taxon>Pseudomonadati</taxon>
        <taxon>Pseudomonadota</taxon>
        <taxon>Alphaproteobacteria</taxon>
        <taxon>Rhodobacterales</taxon>
        <taxon>Paracoccaceae</taxon>
        <taxon>Jhaorihella</taxon>
    </lineage>
</organism>
<dbReference type="GO" id="GO:0009103">
    <property type="term" value="P:lipopolysaccharide biosynthetic process"/>
    <property type="evidence" value="ECO:0007669"/>
    <property type="project" value="TreeGrafter"/>
</dbReference>
<dbReference type="PANTHER" id="PTHR22926:SF3">
    <property type="entry name" value="UNDECAPRENYL-PHOSPHATE ALPHA-N-ACETYLGLUCOSAMINYL 1-PHOSPHATE TRANSFERASE"/>
    <property type="match status" value="1"/>
</dbReference>
<feature type="transmembrane region" description="Helical" evidence="8">
    <location>
        <begin position="49"/>
        <end position="66"/>
    </location>
</feature>
<keyword evidence="6 8" id="KW-0472">Membrane</keyword>
<feature type="transmembrane region" description="Helical" evidence="8">
    <location>
        <begin position="102"/>
        <end position="122"/>
    </location>
</feature>
<dbReference type="GO" id="GO:0071555">
    <property type="term" value="P:cell wall organization"/>
    <property type="evidence" value="ECO:0007669"/>
    <property type="project" value="TreeGrafter"/>
</dbReference>
<dbReference type="Pfam" id="PF00953">
    <property type="entry name" value="Glycos_transf_4"/>
    <property type="match status" value="1"/>
</dbReference>
<feature type="binding site" evidence="7">
    <location>
        <position position="156"/>
    </location>
    <ligand>
        <name>Mg(2+)</name>
        <dbReference type="ChEBI" id="CHEBI:18420"/>
    </ligand>
</feature>
<dbReference type="PANTHER" id="PTHR22926">
    <property type="entry name" value="PHOSPHO-N-ACETYLMURAMOYL-PENTAPEPTIDE-TRANSFERASE"/>
    <property type="match status" value="1"/>
</dbReference>
<evidence type="ECO:0000256" key="2">
    <source>
        <dbReference type="ARBA" id="ARBA00022475"/>
    </source>
</evidence>
<evidence type="ECO:0000256" key="1">
    <source>
        <dbReference type="ARBA" id="ARBA00004651"/>
    </source>
</evidence>
<feature type="transmembrane region" description="Helical" evidence="8">
    <location>
        <begin position="217"/>
        <end position="235"/>
    </location>
</feature>
<feature type="binding site" evidence="7">
    <location>
        <position position="216"/>
    </location>
    <ligand>
        <name>Mg(2+)</name>
        <dbReference type="ChEBI" id="CHEBI:18420"/>
    </ligand>
</feature>
<reference evidence="9 10" key="1">
    <citation type="submission" date="2016-10" db="EMBL/GenBank/DDBJ databases">
        <authorList>
            <person name="de Groot N.N."/>
        </authorList>
    </citation>
    <scope>NUCLEOTIDE SEQUENCE [LARGE SCALE GENOMIC DNA]</scope>
    <source>
        <strain evidence="9 10">DSM 23413</strain>
    </source>
</reference>
<gene>
    <name evidence="9" type="ORF">SAMN05421751_1205</name>
</gene>
<evidence type="ECO:0000256" key="6">
    <source>
        <dbReference type="ARBA" id="ARBA00023136"/>
    </source>
</evidence>
<evidence type="ECO:0000256" key="5">
    <source>
        <dbReference type="ARBA" id="ARBA00022989"/>
    </source>
</evidence>
<dbReference type="Proteomes" id="UP000236742">
    <property type="component" value="Unassembled WGS sequence"/>
</dbReference>
<keyword evidence="5 8" id="KW-1133">Transmembrane helix</keyword>
<dbReference type="GO" id="GO:0044038">
    <property type="term" value="P:cell wall macromolecule biosynthetic process"/>
    <property type="evidence" value="ECO:0007669"/>
    <property type="project" value="TreeGrafter"/>
</dbReference>
<comment type="cofactor">
    <cofactor evidence="7">
        <name>Mg(2+)</name>
        <dbReference type="ChEBI" id="CHEBI:18420"/>
    </cofactor>
</comment>
<feature type="transmembrane region" description="Helical" evidence="8">
    <location>
        <begin position="6"/>
        <end position="28"/>
    </location>
</feature>
<keyword evidence="3 9" id="KW-0808">Transferase</keyword>
<evidence type="ECO:0000256" key="4">
    <source>
        <dbReference type="ARBA" id="ARBA00022692"/>
    </source>
</evidence>
<keyword evidence="7" id="KW-0479">Metal-binding</keyword>
<name>A0A1H5YKR7_9RHOB</name>
<keyword evidence="4 8" id="KW-0812">Transmembrane</keyword>
<protein>
    <submittedName>
        <fullName evidence="9">UDP-N-acetylmuramyl pentapeptide phosphotransferase/UDP-N-acetylglucosamine-1-phosphate transferase</fullName>
    </submittedName>
</protein>
<accession>A0A1H5YKR7</accession>
<feature type="transmembrane region" description="Helical" evidence="8">
    <location>
        <begin position="328"/>
        <end position="346"/>
    </location>
</feature>
<dbReference type="GO" id="GO:0016780">
    <property type="term" value="F:phosphotransferase activity, for other substituted phosphate groups"/>
    <property type="evidence" value="ECO:0007669"/>
    <property type="project" value="InterPro"/>
</dbReference>
<comment type="subcellular location">
    <subcellularLocation>
        <location evidence="1">Cell membrane</location>
        <topology evidence="1">Multi-pass membrane protein</topology>
    </subcellularLocation>
</comment>
<evidence type="ECO:0000256" key="8">
    <source>
        <dbReference type="SAM" id="Phobius"/>
    </source>
</evidence>
<feature type="transmembrane region" description="Helical" evidence="8">
    <location>
        <begin position="72"/>
        <end position="90"/>
    </location>
</feature>
<dbReference type="AlphaFoldDB" id="A0A1H5YKR7"/>
<sequence>MLAVSVAAFVASLATCLGLIAIAPKLAFQKAALADTRARQASHVRPTPRVGGLSLAAAALAFLALFERGGFSDPSGLILVSALPIFLVGLKEDVSRNASPKVRYGAAILSALLAFWLLGLWIDRAAPFWLTAMLAFAPVGVAITVFTTASYAHAFNLIDGLNGLCAGTSVLISAGLIAVAMQSGQDGLVPLLLMMIGGLAGFLVWNFPAGKIFLGDAGAYTIGHVLSWIGVALIANSTQVSAWAIMLIFFWPLADTLFAIARRVGSGESIDTPDRMHFHQLVMRVLQLTILGRNRRELANPLATLALMPLIGGTVALGVVFWNDSRAAVLGLIGCGAAFVLGHARLRRLARRYRKPGTVEALKSKERKTAEKPVEKAA</sequence>
<feature type="transmembrane region" description="Helical" evidence="8">
    <location>
        <begin position="187"/>
        <end position="205"/>
    </location>
</feature>
<dbReference type="InterPro" id="IPR000715">
    <property type="entry name" value="Glycosyl_transferase_4"/>
</dbReference>
<dbReference type="CDD" id="cd06912">
    <property type="entry name" value="GT_MraY_like"/>
    <property type="match status" value="1"/>
</dbReference>
<proteinExistence type="predicted"/>